<reference evidence="4 5" key="1">
    <citation type="journal article" date="2018" name="Gigascience">
        <title>Genomes of trombidid mites reveal novel predicted allergens and laterally-transferred genes associated with secondary metabolism.</title>
        <authorList>
            <person name="Dong X."/>
            <person name="Chaisiri K."/>
            <person name="Xia D."/>
            <person name="Armstrong S.D."/>
            <person name="Fang Y."/>
            <person name="Donnelly M.J."/>
            <person name="Kadowaki T."/>
            <person name="McGarry J.W."/>
            <person name="Darby A.C."/>
            <person name="Makepeace B.L."/>
        </authorList>
    </citation>
    <scope>NUCLEOTIDE SEQUENCE [LARGE SCALE GENOMIC DNA]</scope>
    <source>
        <strain evidence="4">UoL-UT</strain>
    </source>
</reference>
<comment type="caution">
    <text evidence="4">The sequence shown here is derived from an EMBL/GenBank/DDBJ whole genome shotgun (WGS) entry which is preliminary data.</text>
</comment>
<sequence>CEGGFPFLVAGKYGQDYGFVEEKCNPYEGRDGPCHEKKCIRHYTANFDYVGGFYGACNEELMRIGLVKNGPMSVSFEVYSDFQYYKGGIYHHTGLSGRRVTGSKFNPFEITNHAVLLIGYGADSKTGEKYWIVKNSWGTGWGEFGYFRIRRGTDECGIESIAVQATPIP</sequence>
<dbReference type="Proteomes" id="UP000288716">
    <property type="component" value="Unassembled WGS sequence"/>
</dbReference>
<dbReference type="EMBL" id="NCKV01034873">
    <property type="protein sequence ID" value="RWS18755.1"/>
    <property type="molecule type" value="Genomic_DNA"/>
</dbReference>
<evidence type="ECO:0000256" key="2">
    <source>
        <dbReference type="ARBA" id="ARBA00023157"/>
    </source>
</evidence>
<dbReference type="AlphaFoldDB" id="A0A443RU86"/>
<keyword evidence="2" id="KW-1015">Disulfide bond</keyword>
<evidence type="ECO:0000259" key="3">
    <source>
        <dbReference type="SMART" id="SM00645"/>
    </source>
</evidence>
<feature type="domain" description="Peptidase C1A papain C-terminal" evidence="3">
    <location>
        <begin position="2"/>
        <end position="166"/>
    </location>
</feature>
<evidence type="ECO:0000256" key="1">
    <source>
        <dbReference type="ARBA" id="ARBA00008455"/>
    </source>
</evidence>
<dbReference type="SUPFAM" id="SSF54001">
    <property type="entry name" value="Cysteine proteinases"/>
    <property type="match status" value="1"/>
</dbReference>
<dbReference type="Gene3D" id="2.40.50.170">
    <property type="entry name" value="Cysteine proteinases. Chain C"/>
    <property type="match status" value="1"/>
</dbReference>
<dbReference type="InterPro" id="IPR025661">
    <property type="entry name" value="Pept_asp_AS"/>
</dbReference>
<dbReference type="GO" id="GO:0008234">
    <property type="term" value="F:cysteine-type peptidase activity"/>
    <property type="evidence" value="ECO:0007669"/>
    <property type="project" value="InterPro"/>
</dbReference>
<dbReference type="PANTHER" id="PTHR12411">
    <property type="entry name" value="CYSTEINE PROTEASE FAMILY C1-RELATED"/>
    <property type="match status" value="1"/>
</dbReference>
<dbReference type="Gene3D" id="3.90.70.10">
    <property type="entry name" value="Cysteine proteinases"/>
    <property type="match status" value="1"/>
</dbReference>
<dbReference type="PROSITE" id="PS00640">
    <property type="entry name" value="THIOL_PROTEASE_ASN"/>
    <property type="match status" value="1"/>
</dbReference>
<organism evidence="4 5">
    <name type="scientific">Leptotrombidium deliense</name>
    <dbReference type="NCBI Taxonomy" id="299467"/>
    <lineage>
        <taxon>Eukaryota</taxon>
        <taxon>Metazoa</taxon>
        <taxon>Ecdysozoa</taxon>
        <taxon>Arthropoda</taxon>
        <taxon>Chelicerata</taxon>
        <taxon>Arachnida</taxon>
        <taxon>Acari</taxon>
        <taxon>Acariformes</taxon>
        <taxon>Trombidiformes</taxon>
        <taxon>Prostigmata</taxon>
        <taxon>Anystina</taxon>
        <taxon>Parasitengona</taxon>
        <taxon>Trombiculoidea</taxon>
        <taxon>Trombiculidae</taxon>
        <taxon>Leptotrombidium</taxon>
    </lineage>
</organism>
<evidence type="ECO:0000313" key="4">
    <source>
        <dbReference type="EMBL" id="RWS18755.1"/>
    </source>
</evidence>
<proteinExistence type="inferred from homology"/>
<comment type="similarity">
    <text evidence="1">Belongs to the peptidase C1 family.</text>
</comment>
<dbReference type="InterPro" id="IPR013128">
    <property type="entry name" value="Peptidase_C1A"/>
</dbReference>
<dbReference type="OrthoDB" id="3789175at2759"/>
<dbReference type="Pfam" id="PF00112">
    <property type="entry name" value="Peptidase_C1"/>
    <property type="match status" value="1"/>
</dbReference>
<dbReference type="InterPro" id="IPR000668">
    <property type="entry name" value="Peptidase_C1A_C"/>
</dbReference>
<feature type="non-terminal residue" evidence="4">
    <location>
        <position position="1"/>
    </location>
</feature>
<accession>A0A443RU86</accession>
<gene>
    <name evidence="4" type="ORF">B4U80_01142</name>
</gene>
<dbReference type="InterPro" id="IPR025660">
    <property type="entry name" value="Pept_his_AS"/>
</dbReference>
<dbReference type="SMART" id="SM00645">
    <property type="entry name" value="Pept_C1"/>
    <property type="match status" value="1"/>
</dbReference>
<protein>
    <submittedName>
        <fullName evidence="4">Dipeptidyl peptidase 1-like protein</fullName>
    </submittedName>
</protein>
<dbReference type="InterPro" id="IPR038765">
    <property type="entry name" value="Papain-like_cys_pep_sf"/>
</dbReference>
<keyword evidence="5" id="KW-1185">Reference proteome</keyword>
<feature type="non-terminal residue" evidence="4">
    <location>
        <position position="169"/>
    </location>
</feature>
<evidence type="ECO:0000313" key="5">
    <source>
        <dbReference type="Proteomes" id="UP000288716"/>
    </source>
</evidence>
<dbReference type="STRING" id="299467.A0A443RU86"/>
<dbReference type="VEuPathDB" id="VectorBase:LDEU013285"/>
<name>A0A443RU86_9ACAR</name>
<dbReference type="GO" id="GO:0006508">
    <property type="term" value="P:proteolysis"/>
    <property type="evidence" value="ECO:0007669"/>
    <property type="project" value="InterPro"/>
</dbReference>
<dbReference type="PROSITE" id="PS00639">
    <property type="entry name" value="THIOL_PROTEASE_HIS"/>
    <property type="match status" value="1"/>
</dbReference>